<feature type="signal peptide" evidence="1">
    <location>
        <begin position="1"/>
        <end position="23"/>
    </location>
</feature>
<dbReference type="InterPro" id="IPR026444">
    <property type="entry name" value="Secre_tail"/>
</dbReference>
<keyword evidence="1" id="KW-0732">Signal</keyword>
<dbReference type="RefSeq" id="WP_296089877.1">
    <property type="nucleotide sequence ID" value="NZ_CAUSTY010000029.1"/>
</dbReference>
<organism evidence="3 4">
    <name type="scientific">Alloprevotella tannerae</name>
    <dbReference type="NCBI Taxonomy" id="76122"/>
    <lineage>
        <taxon>Bacteria</taxon>
        <taxon>Pseudomonadati</taxon>
        <taxon>Bacteroidota</taxon>
        <taxon>Bacteroidia</taxon>
        <taxon>Bacteroidales</taxon>
        <taxon>Prevotellaceae</taxon>
        <taxon>Alloprevotella</taxon>
    </lineage>
</organism>
<gene>
    <name evidence="3" type="ORF">HXK21_00295</name>
</gene>
<dbReference type="AlphaFoldDB" id="A0A929RVI1"/>
<evidence type="ECO:0000259" key="2">
    <source>
        <dbReference type="Pfam" id="PF18962"/>
    </source>
</evidence>
<reference evidence="3" key="1">
    <citation type="submission" date="2020-04" db="EMBL/GenBank/DDBJ databases">
        <title>Deep metagenomics examines the oral microbiome during advanced dental caries in children, revealing novel taxa and co-occurrences with host molecules.</title>
        <authorList>
            <person name="Baker J.L."/>
            <person name="Morton J.T."/>
            <person name="Dinis M."/>
            <person name="Alvarez R."/>
            <person name="Tran N.C."/>
            <person name="Knight R."/>
            <person name="Edlund A."/>
        </authorList>
    </citation>
    <scope>NUCLEOTIDE SEQUENCE</scope>
    <source>
        <strain evidence="3">JCVI_34_bin.1</strain>
    </source>
</reference>
<feature type="chain" id="PRO_5037840037" evidence="1">
    <location>
        <begin position="24"/>
        <end position="160"/>
    </location>
</feature>
<name>A0A929RVI1_9BACT</name>
<evidence type="ECO:0000313" key="4">
    <source>
        <dbReference type="Proteomes" id="UP000704068"/>
    </source>
</evidence>
<comment type="caution">
    <text evidence="3">The sequence shown here is derived from an EMBL/GenBank/DDBJ whole genome shotgun (WGS) entry which is preliminary data.</text>
</comment>
<dbReference type="EMBL" id="JABZGR010000001">
    <property type="protein sequence ID" value="MBF0969471.1"/>
    <property type="molecule type" value="Genomic_DNA"/>
</dbReference>
<evidence type="ECO:0000256" key="1">
    <source>
        <dbReference type="SAM" id="SignalP"/>
    </source>
</evidence>
<sequence>MKRNCRFLIVLSLFAWMAVGLKAQDRLVVQMKNGAQTQYDLSQLKKLIFSGDQFTVVGQDASMANFKYDDTRRLHFETSTGVSPLTEVGKNGWQLLNDGQTLTLKGADALTNASFMLFDPSGRLVMSNKHWTARTIDISRLSAGAYVLKVNNQTFKFLKK</sequence>
<dbReference type="NCBIfam" id="TIGR04183">
    <property type="entry name" value="Por_Secre_tail"/>
    <property type="match status" value="1"/>
</dbReference>
<accession>A0A929RVI1</accession>
<protein>
    <submittedName>
        <fullName evidence="3">T9SS type A sorting domain-containing protein</fullName>
    </submittedName>
</protein>
<proteinExistence type="predicted"/>
<dbReference type="Pfam" id="PF18962">
    <property type="entry name" value="Por_Secre_tail"/>
    <property type="match status" value="1"/>
</dbReference>
<feature type="domain" description="Secretion system C-terminal sorting" evidence="2">
    <location>
        <begin position="107"/>
        <end position="160"/>
    </location>
</feature>
<evidence type="ECO:0000313" key="3">
    <source>
        <dbReference type="EMBL" id="MBF0969471.1"/>
    </source>
</evidence>
<dbReference type="Proteomes" id="UP000704068">
    <property type="component" value="Unassembled WGS sequence"/>
</dbReference>